<name>A0A8C4SEQ5_ERPCA</name>
<dbReference type="GO" id="GO:0016192">
    <property type="term" value="P:vesicle-mediated transport"/>
    <property type="evidence" value="ECO:0007669"/>
    <property type="project" value="InterPro"/>
</dbReference>
<dbReference type="PANTHER" id="PTHR11679">
    <property type="entry name" value="VESICLE PROTEIN SORTING-ASSOCIATED"/>
    <property type="match status" value="1"/>
</dbReference>
<dbReference type="Ensembl" id="ENSECRT00000016519.1">
    <property type="protein sequence ID" value="ENSECRP00000016227.1"/>
    <property type="gene ID" value="ENSECRG00000010836.1"/>
</dbReference>
<gene>
    <name evidence="1" type="primary">SCFD2</name>
    <name evidence="1" type="synonym">scfd2</name>
</gene>
<dbReference type="GeneTree" id="ENSGT00390000011192"/>
<organism evidence="1 2">
    <name type="scientific">Erpetoichthys calabaricus</name>
    <name type="common">Rope fish</name>
    <name type="synonym">Calamoichthys calabaricus</name>
    <dbReference type="NCBI Taxonomy" id="27687"/>
    <lineage>
        <taxon>Eukaryota</taxon>
        <taxon>Metazoa</taxon>
        <taxon>Chordata</taxon>
        <taxon>Craniata</taxon>
        <taxon>Vertebrata</taxon>
        <taxon>Euteleostomi</taxon>
        <taxon>Actinopterygii</taxon>
        <taxon>Polypteriformes</taxon>
        <taxon>Polypteridae</taxon>
        <taxon>Erpetoichthys</taxon>
    </lineage>
</organism>
<evidence type="ECO:0000313" key="1">
    <source>
        <dbReference type="Ensembl" id="ENSECRP00000016227.1"/>
    </source>
</evidence>
<keyword evidence="2" id="KW-1185">Reference proteome</keyword>
<reference evidence="1" key="2">
    <citation type="submission" date="2025-08" db="UniProtKB">
        <authorList>
            <consortium name="Ensembl"/>
        </authorList>
    </citation>
    <scope>IDENTIFICATION</scope>
</reference>
<protein>
    <submittedName>
        <fullName evidence="1">Sec1 family domain containing 2</fullName>
    </submittedName>
</protein>
<reference evidence="1" key="3">
    <citation type="submission" date="2025-09" db="UniProtKB">
        <authorList>
            <consortium name="Ensembl"/>
        </authorList>
    </citation>
    <scope>IDENTIFICATION</scope>
</reference>
<reference evidence="1" key="1">
    <citation type="submission" date="2021-06" db="EMBL/GenBank/DDBJ databases">
        <authorList>
            <consortium name="Wellcome Sanger Institute Data Sharing"/>
        </authorList>
    </citation>
    <scope>NUCLEOTIDE SEQUENCE [LARGE SCALE GENOMIC DNA]</scope>
</reference>
<sequence length="539" mass="59958">MSSVLAFPYAPQQAWEMVFAKVKRAVVFMDDACAESLHWTGGAVKLFEAGAVDVKAFSSFEAGATNQPKAVFVVSTLLKGKTADVIKDIISLSAFQYSIVITAVAHSVHLFASNISVEAEGYPLFEQFEEKLCEWMGNMNYTAEVMHASLLFCPLSSHLLSTPTLGRLFPLIPEDVNSINRTRPDKKKFTSLSDVDFGSLPVELQISIRVLVSSLSAMLDILSIKEECFAIGHTSRIIASELANSLHCKNRRKVAQNKASLLFIDRTLDLTGPVGHHGDSLAEKILSTLPSLPGHNSDIMVDMMELTCLRCDKETRNIIAPGCLAQPNDPAASVLWESMLNLKHKEGVMEVRRHLVETASKENLPIKMTLGRVTPEQLSSYILLFKNNFRALEDHCGILQLSLATVQTIKHPDFCKSDSFLAFERLLLQVLGDSGLHIVLRQMLPMIKTKKERRNEDLNGSDILVLLVYIYSLTNEILESSQLDEAEWEVKKALVNVIHDEISSCPLLQRITGNAFSTLFCHLCIVLKSYRRFCCNSVV</sequence>
<proteinExistence type="predicted"/>
<evidence type="ECO:0000313" key="2">
    <source>
        <dbReference type="Proteomes" id="UP000694620"/>
    </source>
</evidence>
<accession>A0A8C4SEQ5</accession>
<dbReference type="InterPro" id="IPR001619">
    <property type="entry name" value="Sec1-like"/>
</dbReference>
<dbReference type="AlphaFoldDB" id="A0A8C4SEQ5"/>
<dbReference type="Proteomes" id="UP000694620">
    <property type="component" value="Chromosome 5"/>
</dbReference>